<comment type="caution">
    <text evidence="4">The sequence shown here is derived from an EMBL/GenBank/DDBJ whole genome shotgun (WGS) entry which is preliminary data.</text>
</comment>
<feature type="coiled-coil region" evidence="2">
    <location>
        <begin position="230"/>
        <end position="257"/>
    </location>
</feature>
<dbReference type="InterPro" id="IPR011250">
    <property type="entry name" value="OMP/PagP_B-barrel"/>
</dbReference>
<dbReference type="PANTHER" id="PTHR30329:SF21">
    <property type="entry name" value="LIPOPROTEIN YIAD-RELATED"/>
    <property type="match status" value="1"/>
</dbReference>
<dbReference type="PROSITE" id="PS51123">
    <property type="entry name" value="OMPA_2"/>
    <property type="match status" value="1"/>
</dbReference>
<dbReference type="InterPro" id="IPR050330">
    <property type="entry name" value="Bact_OuterMem_StrucFunc"/>
</dbReference>
<gene>
    <name evidence="4" type="ORF">PRLR5076_15450</name>
</gene>
<dbReference type="Pfam" id="PF00691">
    <property type="entry name" value="OmpA"/>
    <property type="match status" value="1"/>
</dbReference>
<keyword evidence="5" id="KW-1185">Reference proteome</keyword>
<evidence type="ECO:0000313" key="4">
    <source>
        <dbReference type="EMBL" id="GJG58694.1"/>
    </source>
</evidence>
<dbReference type="Gene3D" id="3.30.1330.60">
    <property type="entry name" value="OmpA-like domain"/>
    <property type="match status" value="1"/>
</dbReference>
<dbReference type="PANTHER" id="PTHR30329">
    <property type="entry name" value="STATOR ELEMENT OF FLAGELLAR MOTOR COMPLEX"/>
    <property type="match status" value="1"/>
</dbReference>
<dbReference type="EMBL" id="BPUB01000001">
    <property type="protein sequence ID" value="GJG58694.1"/>
    <property type="molecule type" value="Genomic_DNA"/>
</dbReference>
<protein>
    <recommendedName>
        <fullName evidence="3">OmpA-like domain-containing protein</fullName>
    </recommendedName>
</protein>
<dbReference type="SUPFAM" id="SSF56925">
    <property type="entry name" value="OMPA-like"/>
    <property type="match status" value="1"/>
</dbReference>
<dbReference type="SUPFAM" id="SSF103088">
    <property type="entry name" value="OmpA-like"/>
    <property type="match status" value="1"/>
</dbReference>
<evidence type="ECO:0000256" key="1">
    <source>
        <dbReference type="PROSITE-ProRule" id="PRU00473"/>
    </source>
</evidence>
<keyword evidence="2" id="KW-0175">Coiled coil</keyword>
<accession>A0A9R1C9W2</accession>
<dbReference type="CDD" id="cd07185">
    <property type="entry name" value="OmpA_C-like"/>
    <property type="match status" value="1"/>
</dbReference>
<keyword evidence="1" id="KW-0472">Membrane</keyword>
<evidence type="ECO:0000313" key="5">
    <source>
        <dbReference type="Proteomes" id="UP000825483"/>
    </source>
</evidence>
<dbReference type="Proteomes" id="UP000825483">
    <property type="component" value="Unassembled WGS sequence"/>
</dbReference>
<dbReference type="GO" id="GO:0016020">
    <property type="term" value="C:membrane"/>
    <property type="evidence" value="ECO:0007669"/>
    <property type="project" value="UniProtKB-UniRule"/>
</dbReference>
<proteinExistence type="predicted"/>
<organism evidence="4 5">
    <name type="scientific">Prevotella lacticifex</name>
    <dbReference type="NCBI Taxonomy" id="2854755"/>
    <lineage>
        <taxon>Bacteria</taxon>
        <taxon>Pseudomonadati</taxon>
        <taxon>Bacteroidota</taxon>
        <taxon>Bacteroidia</taxon>
        <taxon>Bacteroidales</taxon>
        <taxon>Prevotellaceae</taxon>
        <taxon>Prevotella</taxon>
    </lineage>
</organism>
<reference evidence="4" key="1">
    <citation type="journal article" date="2022" name="Int. J. Syst. Evol. Microbiol.">
        <title>Prevotella lacticifex sp. nov., isolated from the rumen of cows.</title>
        <authorList>
            <person name="Shinkai T."/>
            <person name="Ikeyama N."/>
            <person name="Kumagai M."/>
            <person name="Ohmori H."/>
            <person name="Sakamoto M."/>
            <person name="Ohkuma M."/>
            <person name="Mitsumori M."/>
        </authorList>
    </citation>
    <scope>NUCLEOTIDE SEQUENCE</scope>
    <source>
        <strain evidence="4">R5076</strain>
    </source>
</reference>
<evidence type="ECO:0000256" key="2">
    <source>
        <dbReference type="SAM" id="Coils"/>
    </source>
</evidence>
<name>A0A9R1C9W2_9BACT</name>
<dbReference type="AlphaFoldDB" id="A0A9R1C9W2"/>
<dbReference type="InterPro" id="IPR036737">
    <property type="entry name" value="OmpA-like_sf"/>
</dbReference>
<evidence type="ECO:0000259" key="3">
    <source>
        <dbReference type="PROSITE" id="PS51123"/>
    </source>
</evidence>
<feature type="domain" description="OmpA-like" evidence="3">
    <location>
        <begin position="268"/>
        <end position="364"/>
    </location>
</feature>
<sequence>MTASASAQVLESAPGQEYGLRQSKFCDNWYVGVNGGVATKLTGHKWLSDLDPNAGIRVGKQLTPVFGLAAESNAYFSNKPWTSTKTVVRALNTSLLGTFNLSNLFAGYKGDPRFFEVSAVYGLGWGHMFNADYKHDINRMTSKAGVDFQFNLGKNKEWQVYVEPSVTWVFNGKDAFNQESAPLFGANEFKAAASAAQPNYNIHNGYLQLNAGVVYKFKNHDGRHNFSLVRFRDQSEIDGLNDQINNLKAELAKKPKEVVKEVVKETPVKEINVSDLVFVTFAQGKSALTKEAKKALDGIASGKHVSIIGTASPEGSKAINDKLSQDRANSVAEYLKSKGVSVDEATGKGVQGNTSNRLAVVYVK</sequence>
<dbReference type="InterPro" id="IPR006665">
    <property type="entry name" value="OmpA-like"/>
</dbReference>